<gene>
    <name evidence="2" type="ORF">B7463_g147</name>
</gene>
<proteinExistence type="predicted"/>
<comment type="caution">
    <text evidence="2">The sequence shown here is derived from an EMBL/GenBank/DDBJ whole genome shotgun (WGS) entry which is preliminary data.</text>
</comment>
<feature type="non-terminal residue" evidence="2">
    <location>
        <position position="1"/>
    </location>
</feature>
<dbReference type="Proteomes" id="UP000258309">
    <property type="component" value="Unassembled WGS sequence"/>
</dbReference>
<feature type="region of interest" description="Disordered" evidence="1">
    <location>
        <begin position="173"/>
        <end position="204"/>
    </location>
</feature>
<feature type="compositionally biased region" description="Polar residues" evidence="1">
    <location>
        <begin position="189"/>
        <end position="204"/>
    </location>
</feature>
<feature type="non-terminal residue" evidence="2">
    <location>
        <position position="204"/>
    </location>
</feature>
<evidence type="ECO:0000256" key="1">
    <source>
        <dbReference type="SAM" id="MobiDB-lite"/>
    </source>
</evidence>
<reference evidence="2 3" key="1">
    <citation type="submission" date="2018-05" db="EMBL/GenBank/DDBJ databases">
        <title>Draft genome sequence of Scytalidium lignicola DSM 105466, a ubiquitous saprotrophic fungus.</title>
        <authorList>
            <person name="Buettner E."/>
            <person name="Gebauer A.M."/>
            <person name="Hofrichter M."/>
            <person name="Liers C."/>
            <person name="Kellner H."/>
        </authorList>
    </citation>
    <scope>NUCLEOTIDE SEQUENCE [LARGE SCALE GENOMIC DNA]</scope>
    <source>
        <strain evidence="2 3">DSM 105466</strain>
    </source>
</reference>
<keyword evidence="3" id="KW-1185">Reference proteome</keyword>
<feature type="region of interest" description="Disordered" evidence="1">
    <location>
        <begin position="73"/>
        <end position="94"/>
    </location>
</feature>
<feature type="compositionally biased region" description="Basic and acidic residues" evidence="1">
    <location>
        <begin position="81"/>
        <end position="94"/>
    </location>
</feature>
<evidence type="ECO:0000313" key="2">
    <source>
        <dbReference type="EMBL" id="RFU36221.1"/>
    </source>
</evidence>
<sequence length="204" mass="21751">MYNCSFIITPAPAIATATATITTTITATITTTAAAVTTAATSSSGGFWTLDAGGFALGAFTLLVAQLGWAPRKGGGGAPIEGKEAPSRSRRETAEPRWNFQFWRKKKAADKTSITPPPLQLAGLSLPPELDAAEATARWAEWSFTLAVNILHYRILAMLLPIENITVCLFNSSDQGGRREHSIGKDGDGSTTPHWSSRLNTCTR</sequence>
<dbReference type="AlphaFoldDB" id="A0A3E2HTJ8"/>
<dbReference type="EMBL" id="NCSJ02000001">
    <property type="protein sequence ID" value="RFU36221.1"/>
    <property type="molecule type" value="Genomic_DNA"/>
</dbReference>
<name>A0A3E2HTJ8_SCYLI</name>
<evidence type="ECO:0000313" key="3">
    <source>
        <dbReference type="Proteomes" id="UP000258309"/>
    </source>
</evidence>
<accession>A0A3E2HTJ8</accession>
<protein>
    <submittedName>
        <fullName evidence="2">Uncharacterized protein</fullName>
    </submittedName>
</protein>
<feature type="compositionally biased region" description="Basic and acidic residues" evidence="1">
    <location>
        <begin position="176"/>
        <end position="188"/>
    </location>
</feature>
<organism evidence="2 3">
    <name type="scientific">Scytalidium lignicola</name>
    <name type="common">Hyphomycete</name>
    <dbReference type="NCBI Taxonomy" id="5539"/>
    <lineage>
        <taxon>Eukaryota</taxon>
        <taxon>Fungi</taxon>
        <taxon>Dikarya</taxon>
        <taxon>Ascomycota</taxon>
        <taxon>Pezizomycotina</taxon>
        <taxon>Leotiomycetes</taxon>
        <taxon>Leotiomycetes incertae sedis</taxon>
        <taxon>Scytalidium</taxon>
    </lineage>
</organism>